<dbReference type="Proteomes" id="UP000471293">
    <property type="component" value="Unassembled WGS sequence"/>
</dbReference>
<comment type="similarity">
    <text evidence="1">Belongs to the complex I subunit 6 family.</text>
</comment>
<feature type="transmembrane region" description="Helical" evidence="1">
    <location>
        <begin position="97"/>
        <end position="116"/>
    </location>
</feature>
<dbReference type="GO" id="GO:0005886">
    <property type="term" value="C:plasma membrane"/>
    <property type="evidence" value="ECO:0007669"/>
    <property type="project" value="UniProtKB-SubCell"/>
</dbReference>
<keyword evidence="1" id="KW-1133">Transmembrane helix</keyword>
<comment type="function">
    <text evidence="1">NDH-1 shuttles electrons from NADH, via FMN and iron-sulfur (Fe-S) centers, to quinones in the respiratory chain. Couples the redox reaction to proton translocation (for every two electrons transferred, four hydrogen ions are translocated across the cytoplasmic membrane), and thus conserves the redox energy in a proton gradient.</text>
</comment>
<dbReference type="InterPro" id="IPR042106">
    <property type="entry name" value="Nuo/plastoQ_OxRdtase_6_NuoJ"/>
</dbReference>
<gene>
    <name evidence="3" type="ORF">G3I29_07235</name>
</gene>
<dbReference type="EC" id="7.1.1.-" evidence="1"/>
<organism evidence="3 4">
    <name type="scientific">Streptomyces halstedii</name>
    <dbReference type="NCBI Taxonomy" id="1944"/>
    <lineage>
        <taxon>Bacteria</taxon>
        <taxon>Bacillati</taxon>
        <taxon>Actinomycetota</taxon>
        <taxon>Actinomycetes</taxon>
        <taxon>Kitasatosporales</taxon>
        <taxon>Streptomycetaceae</taxon>
        <taxon>Streptomyces</taxon>
    </lineage>
</organism>
<evidence type="ECO:0000256" key="2">
    <source>
        <dbReference type="SAM" id="MobiDB-lite"/>
    </source>
</evidence>
<dbReference type="GO" id="GO:0048038">
    <property type="term" value="F:quinone binding"/>
    <property type="evidence" value="ECO:0007669"/>
    <property type="project" value="UniProtKB-UniRule"/>
</dbReference>
<dbReference type="EMBL" id="JAAGLQ010000151">
    <property type="protein sequence ID" value="NEA15327.1"/>
    <property type="molecule type" value="Genomic_DNA"/>
</dbReference>
<dbReference type="GO" id="GO:0008137">
    <property type="term" value="F:NADH dehydrogenase (ubiquinone) activity"/>
    <property type="evidence" value="ECO:0007669"/>
    <property type="project" value="UniProtKB-UniRule"/>
</dbReference>
<evidence type="ECO:0000313" key="3">
    <source>
        <dbReference type="EMBL" id="NEA15327.1"/>
    </source>
</evidence>
<protein>
    <recommendedName>
        <fullName evidence="1">NADH-quinone oxidoreductase subunit J</fullName>
        <ecNumber evidence="1">7.1.1.-</ecNumber>
    </recommendedName>
</protein>
<feature type="transmembrane region" description="Helical" evidence="1">
    <location>
        <begin position="6"/>
        <end position="26"/>
    </location>
</feature>
<feature type="transmembrane region" description="Helical" evidence="1">
    <location>
        <begin position="140"/>
        <end position="161"/>
    </location>
</feature>
<dbReference type="InterPro" id="IPR001457">
    <property type="entry name" value="NADH_UbQ/plastoQ_OxRdtase_su6"/>
</dbReference>
<dbReference type="Gene3D" id="1.20.120.1200">
    <property type="entry name" value="NADH-ubiquinone/plastoquinone oxidoreductase chain 6, subunit NuoJ"/>
    <property type="match status" value="1"/>
</dbReference>
<feature type="region of interest" description="Disordered" evidence="2">
    <location>
        <begin position="170"/>
        <end position="201"/>
    </location>
</feature>
<keyword evidence="1" id="KW-0812">Transmembrane</keyword>
<proteinExistence type="inferred from homology"/>
<keyword evidence="1" id="KW-1003">Cell membrane</keyword>
<name>A0A6N9TVL2_STRHA</name>
<feature type="transmembrane region" description="Helical" evidence="1">
    <location>
        <begin position="33"/>
        <end position="52"/>
    </location>
</feature>
<keyword evidence="1" id="KW-0520">NAD</keyword>
<accession>A0A6N9TVL2</accession>
<keyword evidence="1" id="KW-0874">Quinone</keyword>
<feature type="transmembrane region" description="Helical" evidence="1">
    <location>
        <begin position="58"/>
        <end position="77"/>
    </location>
</feature>
<dbReference type="Pfam" id="PF00499">
    <property type="entry name" value="Oxidored_q3"/>
    <property type="match status" value="1"/>
</dbReference>
<sequence>MGVTSTVLLWVLGACALTGGVLVFTLNSMARVTFALLGSLVCVGGVVTVLGLPYLGVVTVLMMVMEMLIMAVFMIAYMMNPAGLMPMSMLHNTRGALAVSGAVFAGLVAGIFLVPWPGRTGTRPEDTTFQVGAALMGDQMLTMVTLGFVLLATMVGTTVLATRRGRYDRFGDDLDRRPAEDPGARPDRRPAEGPAGGGAGR</sequence>
<feature type="compositionally biased region" description="Basic and acidic residues" evidence="2">
    <location>
        <begin position="170"/>
        <end position="191"/>
    </location>
</feature>
<evidence type="ECO:0000313" key="4">
    <source>
        <dbReference type="Proteomes" id="UP000471293"/>
    </source>
</evidence>
<dbReference type="RefSeq" id="WP_164343172.1">
    <property type="nucleotide sequence ID" value="NZ_JAAGLQ010000151.1"/>
</dbReference>
<comment type="caution">
    <text evidence="3">The sequence shown here is derived from an EMBL/GenBank/DDBJ whole genome shotgun (WGS) entry which is preliminary data.</text>
</comment>
<dbReference type="AlphaFoldDB" id="A0A6N9TVL2"/>
<reference evidence="3 4" key="1">
    <citation type="submission" date="2020-01" db="EMBL/GenBank/DDBJ databases">
        <title>Insect and environment-associated Actinomycetes.</title>
        <authorList>
            <person name="Currrie C."/>
            <person name="Chevrette M."/>
            <person name="Carlson C."/>
            <person name="Stubbendieck R."/>
            <person name="Wendt-Pienkowski E."/>
        </authorList>
    </citation>
    <scope>NUCLEOTIDE SEQUENCE [LARGE SCALE GENOMIC DNA]</scope>
    <source>
        <strain evidence="3 4">SID11342</strain>
    </source>
</reference>
<comment type="subcellular location">
    <subcellularLocation>
        <location evidence="1">Cell membrane</location>
        <topology evidence="1">Multi-pass membrane protein</topology>
    </subcellularLocation>
</comment>
<keyword evidence="1" id="KW-0472">Membrane</keyword>
<evidence type="ECO:0000256" key="1">
    <source>
        <dbReference type="RuleBase" id="RU004429"/>
    </source>
</evidence>
<comment type="catalytic activity">
    <reaction evidence="1">
        <text>a quinone + NADH + 5 H(+)(in) = a quinol + NAD(+) + 4 H(+)(out)</text>
        <dbReference type="Rhea" id="RHEA:57888"/>
        <dbReference type="ChEBI" id="CHEBI:15378"/>
        <dbReference type="ChEBI" id="CHEBI:24646"/>
        <dbReference type="ChEBI" id="CHEBI:57540"/>
        <dbReference type="ChEBI" id="CHEBI:57945"/>
        <dbReference type="ChEBI" id="CHEBI:132124"/>
    </reaction>
</comment>